<dbReference type="AlphaFoldDB" id="V4R4M7"/>
<gene>
    <name evidence="2" type="ORF">N177_0661</name>
</gene>
<proteinExistence type="predicted"/>
<sequence>MQAVEQRDGALRSARRMLLSFVAELERNWGLSMALMLGAFIVLSVL</sequence>
<feature type="transmembrane region" description="Helical" evidence="1">
    <location>
        <begin position="28"/>
        <end position="45"/>
    </location>
</feature>
<name>V4R4M7_9HYPH</name>
<keyword evidence="1" id="KW-0812">Transmembrane</keyword>
<reference evidence="2 3" key="1">
    <citation type="journal article" date="2014" name="Genome Announc.">
        <title>Draft Genome Sequence of Lutibaculum baratangense Strain AMV1T, Isolated from a Mud Volcano in Andamans, India.</title>
        <authorList>
            <person name="Singh A."/>
            <person name="Sreenivas A."/>
            <person name="Sathyanarayana Reddy G."/>
            <person name="Pinnaka A.K."/>
            <person name="Shivaji S."/>
        </authorList>
    </citation>
    <scope>NUCLEOTIDE SEQUENCE [LARGE SCALE GENOMIC DNA]</scope>
    <source>
        <strain evidence="2 3">AMV1</strain>
    </source>
</reference>
<comment type="caution">
    <text evidence="2">The sequence shown here is derived from an EMBL/GenBank/DDBJ whole genome shotgun (WGS) entry which is preliminary data.</text>
</comment>
<organism evidence="2 3">
    <name type="scientific">Lutibaculum baratangense AMV1</name>
    <dbReference type="NCBI Taxonomy" id="631454"/>
    <lineage>
        <taxon>Bacteria</taxon>
        <taxon>Pseudomonadati</taxon>
        <taxon>Pseudomonadota</taxon>
        <taxon>Alphaproteobacteria</taxon>
        <taxon>Hyphomicrobiales</taxon>
        <taxon>Tepidamorphaceae</taxon>
        <taxon>Lutibaculum</taxon>
    </lineage>
</organism>
<evidence type="ECO:0000256" key="1">
    <source>
        <dbReference type="SAM" id="Phobius"/>
    </source>
</evidence>
<keyword evidence="3" id="KW-1185">Reference proteome</keyword>
<keyword evidence="1" id="KW-0472">Membrane</keyword>
<dbReference type="Proteomes" id="UP000017819">
    <property type="component" value="Unassembled WGS sequence"/>
</dbReference>
<dbReference type="EMBL" id="AWXZ01000013">
    <property type="protein sequence ID" value="ESR26877.1"/>
    <property type="molecule type" value="Genomic_DNA"/>
</dbReference>
<dbReference type="STRING" id="631454.N177_0661"/>
<evidence type="ECO:0000313" key="3">
    <source>
        <dbReference type="Proteomes" id="UP000017819"/>
    </source>
</evidence>
<evidence type="ECO:0000313" key="2">
    <source>
        <dbReference type="EMBL" id="ESR26877.1"/>
    </source>
</evidence>
<keyword evidence="1" id="KW-1133">Transmembrane helix</keyword>
<protein>
    <submittedName>
        <fullName evidence="2">Uncharacterized protein</fullName>
    </submittedName>
</protein>
<accession>V4R4M7</accession>